<dbReference type="InterPro" id="IPR024952">
    <property type="entry name" value="LPP20-like_dom"/>
</dbReference>
<protein>
    <recommendedName>
        <fullName evidence="2">Lipoprotein LPP20-like domain-containing protein</fullName>
    </recommendedName>
</protein>
<keyword evidence="4" id="KW-1185">Reference proteome</keyword>
<evidence type="ECO:0000259" key="2">
    <source>
        <dbReference type="Pfam" id="PF02169"/>
    </source>
</evidence>
<dbReference type="Pfam" id="PF02169">
    <property type="entry name" value="LPP20"/>
    <property type="match status" value="1"/>
</dbReference>
<sequence>MNRSALCAILGALTLAACAGPQPGSPAWTASQEQKKQEVRAETVKASVDDLPSWYASPPNDEFSIYAPGTATSTDLQFAEDKAVLGAKRSLADRINSKLSSKMKEFLSESGAGENTQVMAESERVTSNLITEVNLSGYAITEKKFVPAGQQYRAYVLLQYPLGSANRILVDQVNKNSLLQGKVRASKAFQDLERDIQDARKGAGVDSARKE</sequence>
<dbReference type="STRING" id="1244869.H261_00585"/>
<dbReference type="Gene3D" id="3.10.28.20">
    <property type="entry name" value="Acetamidase/Formamidase-like domains"/>
    <property type="match status" value="1"/>
</dbReference>
<feature type="chain" id="PRO_5004030561" description="Lipoprotein LPP20-like domain-containing protein" evidence="1">
    <location>
        <begin position="20"/>
        <end position="211"/>
    </location>
</feature>
<dbReference type="RefSeq" id="WP_008613141.1">
    <property type="nucleotide sequence ID" value="NZ_AONQ01000001.1"/>
</dbReference>
<gene>
    <name evidence="3" type="ORF">H261_00585</name>
</gene>
<feature type="signal peptide" evidence="1">
    <location>
        <begin position="1"/>
        <end position="19"/>
    </location>
</feature>
<feature type="domain" description="Lipoprotein LPP20-like" evidence="2">
    <location>
        <begin position="52"/>
        <end position="157"/>
    </location>
</feature>
<dbReference type="EMBL" id="AONQ01000001">
    <property type="protein sequence ID" value="EME72030.1"/>
    <property type="molecule type" value="Genomic_DNA"/>
</dbReference>
<dbReference type="PATRIC" id="fig|1244869.3.peg.112"/>
<accession>M2ZC70</accession>
<comment type="caution">
    <text evidence="3">The sequence shown here is derived from an EMBL/GenBank/DDBJ whole genome shotgun (WGS) entry which is preliminary data.</text>
</comment>
<organism evidence="3 4">
    <name type="scientific">Paramagnetospirillum caucaseum</name>
    <dbReference type="NCBI Taxonomy" id="1244869"/>
    <lineage>
        <taxon>Bacteria</taxon>
        <taxon>Pseudomonadati</taxon>
        <taxon>Pseudomonadota</taxon>
        <taxon>Alphaproteobacteria</taxon>
        <taxon>Rhodospirillales</taxon>
        <taxon>Magnetospirillaceae</taxon>
        <taxon>Paramagnetospirillum</taxon>
    </lineage>
</organism>
<dbReference type="OrthoDB" id="7359797at2"/>
<evidence type="ECO:0000313" key="3">
    <source>
        <dbReference type="EMBL" id="EME72030.1"/>
    </source>
</evidence>
<name>M2ZC70_9PROT</name>
<keyword evidence="1" id="KW-0732">Signal</keyword>
<evidence type="ECO:0000256" key="1">
    <source>
        <dbReference type="SAM" id="SignalP"/>
    </source>
</evidence>
<dbReference type="PROSITE" id="PS51257">
    <property type="entry name" value="PROKAR_LIPOPROTEIN"/>
    <property type="match status" value="1"/>
</dbReference>
<proteinExistence type="predicted"/>
<dbReference type="eggNOG" id="ENOG50339BX">
    <property type="taxonomic scope" value="Bacteria"/>
</dbReference>
<evidence type="ECO:0000313" key="4">
    <source>
        <dbReference type="Proteomes" id="UP000011744"/>
    </source>
</evidence>
<dbReference type="AlphaFoldDB" id="M2ZC70"/>
<reference evidence="3 4" key="1">
    <citation type="journal article" date="2014" name="Genome Announc.">
        <title>Draft Genome Sequence of Magnetospirillum sp. Strain SO-1, a Freshwater Magnetotactic Bacterium Isolated from the Ol'khovka River, Russia.</title>
        <authorList>
            <person name="Grouzdev D.S."/>
            <person name="Dziuba M.V."/>
            <person name="Sukhacheva M.S."/>
            <person name="Mardanov A.V."/>
            <person name="Beletskiy A.V."/>
            <person name="Kuznetsov B.B."/>
            <person name="Skryabin K.G."/>
        </authorList>
    </citation>
    <scope>NUCLEOTIDE SEQUENCE [LARGE SCALE GENOMIC DNA]</scope>
    <source>
        <strain evidence="3 4">SO-1</strain>
    </source>
</reference>
<dbReference type="Proteomes" id="UP000011744">
    <property type="component" value="Unassembled WGS sequence"/>
</dbReference>